<evidence type="ECO:0000313" key="1">
    <source>
        <dbReference type="EMBL" id="SFC73901.1"/>
    </source>
</evidence>
<sequence length="133" mass="14430">MDQVTHPDIARAERIAHVMDRAVRLPGTGIRLGLDSILGLVPGVGDTLTLAPSLFILAVAHRHGVPKHRIAAMAGNLGIDWLIGLVPLLGDIFDIGWKANSRNARILREHSQLAKTTEAPMMHEKSRAQRDAA</sequence>
<name>A0A1I1LLI2_9RHOB</name>
<organism evidence="1 2">
    <name type="scientific">Pseudooceanicola nitratireducens</name>
    <dbReference type="NCBI Taxonomy" id="517719"/>
    <lineage>
        <taxon>Bacteria</taxon>
        <taxon>Pseudomonadati</taxon>
        <taxon>Pseudomonadota</taxon>
        <taxon>Alphaproteobacteria</taxon>
        <taxon>Rhodobacterales</taxon>
        <taxon>Paracoccaceae</taxon>
        <taxon>Pseudooceanicola</taxon>
    </lineage>
</organism>
<dbReference type="InterPro" id="IPR025187">
    <property type="entry name" value="DUF4112"/>
</dbReference>
<dbReference type="PANTHER" id="PTHR35519">
    <property type="entry name" value="MEMBRANE PROTEINS"/>
    <property type="match status" value="1"/>
</dbReference>
<gene>
    <name evidence="1" type="ORF">SAMN05421762_2015</name>
</gene>
<dbReference type="PANTHER" id="PTHR35519:SF2">
    <property type="entry name" value="PH DOMAIN PROTEIN"/>
    <property type="match status" value="1"/>
</dbReference>
<protein>
    <recommendedName>
        <fullName evidence="3">DUF4112 domain-containing protein</fullName>
    </recommendedName>
</protein>
<proteinExistence type="predicted"/>
<dbReference type="STRING" id="517719.SAMN05421762_2015"/>
<dbReference type="Proteomes" id="UP000231644">
    <property type="component" value="Unassembled WGS sequence"/>
</dbReference>
<dbReference type="RefSeq" id="WP_093453988.1">
    <property type="nucleotide sequence ID" value="NZ_FNZG01000004.1"/>
</dbReference>
<dbReference type="Pfam" id="PF13430">
    <property type="entry name" value="DUF4112"/>
    <property type="match status" value="1"/>
</dbReference>
<reference evidence="1 2" key="1">
    <citation type="submission" date="2016-10" db="EMBL/GenBank/DDBJ databases">
        <authorList>
            <person name="de Groot N.N."/>
        </authorList>
    </citation>
    <scope>NUCLEOTIDE SEQUENCE [LARGE SCALE GENOMIC DNA]</scope>
    <source>
        <strain evidence="1 2">DSM 29619</strain>
    </source>
</reference>
<evidence type="ECO:0000313" key="2">
    <source>
        <dbReference type="Proteomes" id="UP000231644"/>
    </source>
</evidence>
<accession>A0A1I1LLI2</accession>
<dbReference type="OrthoDB" id="513552at2"/>
<dbReference type="EMBL" id="FOLX01000001">
    <property type="protein sequence ID" value="SFC73901.1"/>
    <property type="molecule type" value="Genomic_DNA"/>
</dbReference>
<keyword evidence="2" id="KW-1185">Reference proteome</keyword>
<dbReference type="AlphaFoldDB" id="A0A1I1LLI2"/>
<evidence type="ECO:0008006" key="3">
    <source>
        <dbReference type="Google" id="ProtNLM"/>
    </source>
</evidence>